<organism evidence="1 2">
    <name type="scientific">Bacillus phage SageFayge</name>
    <dbReference type="NCBI Taxonomy" id="1805954"/>
    <lineage>
        <taxon>Viruses</taxon>
        <taxon>Duplodnaviria</taxon>
        <taxon>Heunggongvirae</taxon>
        <taxon>Uroviricota</taxon>
        <taxon>Caudoviricetes</taxon>
        <taxon>Herelleviridae</taxon>
        <taxon>Bastillevirinae</taxon>
        <taxon>Wphvirus</taxon>
        <taxon>Wphvirus megatron</taxon>
    </lineage>
</organism>
<reference evidence="2" key="1">
    <citation type="submission" date="2016-02" db="EMBL/GenBank/DDBJ databases">
        <authorList>
            <person name="Galindez B."/>
            <person name="Foltz S."/>
            <person name="Bersano I."/>
            <person name="Hermes F."/>
            <person name="Dandamudi K."/>
            <person name="Shi R."/>
            <person name="Carvalho R."/>
            <person name="Koparde V.N."/>
            <person name="Lee V."/>
            <person name="Buck G."/>
            <person name="Serrano M.G."/>
            <person name="Johnson A."/>
        </authorList>
    </citation>
    <scope>NUCLEOTIDE SEQUENCE [LARGE SCALE GENOMIC DNA]</scope>
</reference>
<evidence type="ECO:0000313" key="2">
    <source>
        <dbReference type="Proteomes" id="UP000201239"/>
    </source>
</evidence>
<dbReference type="GeneID" id="29063053"/>
<sequence length="165" mass="19065">MSETVRNNEFYKAAADNLMISDHEDKATGKPYSLYTLFDGEFAILHFNKNDTLVSIDVKTIIDTDLITDEEWIPLKSNQYVGNIIETFSNVGCNATFNEILLLDKTFDCRHNAYTSTLGNSESVSLRKFISRLEELREDDIKNILKAKCFRTTITLNDIMFWEER</sequence>
<dbReference type="RefSeq" id="YP_009280956.1">
    <property type="nucleotide sequence ID" value="NC_031027.1"/>
</dbReference>
<protein>
    <submittedName>
        <fullName evidence="1">Uncharacterized protein</fullName>
    </submittedName>
</protein>
<evidence type="ECO:0000313" key="1">
    <source>
        <dbReference type="EMBL" id="AMW63073.1"/>
    </source>
</evidence>
<name>A0A143FPG0_9CAUD</name>
<proteinExistence type="predicted"/>
<dbReference type="KEGG" id="vg:29063053"/>
<dbReference type="Proteomes" id="UP000201239">
    <property type="component" value="Segment"/>
</dbReference>
<dbReference type="EMBL" id="KU737350">
    <property type="protein sequence ID" value="AMW63073.1"/>
    <property type="molecule type" value="Genomic_DNA"/>
</dbReference>
<gene>
    <name evidence="1" type="ORF">SAGEFAYGE_153</name>
</gene>
<accession>A0A143FPG0</accession>